<proteinExistence type="predicted"/>
<dbReference type="InterPro" id="IPR051438">
    <property type="entry name" value="RNF_E3_ubiq-protein_ligase"/>
</dbReference>
<dbReference type="Gene3D" id="3.30.40.10">
    <property type="entry name" value="Zinc/RING finger domain, C3HC4 (zinc finger)"/>
    <property type="match status" value="1"/>
</dbReference>
<evidence type="ECO:0000313" key="4">
    <source>
        <dbReference type="Proteomes" id="UP001162131"/>
    </source>
</evidence>
<dbReference type="EMBL" id="CAJZBQ010000018">
    <property type="protein sequence ID" value="CAG9317463.1"/>
    <property type="molecule type" value="Genomic_DNA"/>
</dbReference>
<keyword evidence="1" id="KW-0479">Metal-binding</keyword>
<dbReference type="Pfam" id="PF13923">
    <property type="entry name" value="zf-C3HC4_2"/>
    <property type="match status" value="1"/>
</dbReference>
<reference evidence="3" key="1">
    <citation type="submission" date="2021-09" db="EMBL/GenBank/DDBJ databases">
        <authorList>
            <consortium name="AG Swart"/>
            <person name="Singh M."/>
            <person name="Singh A."/>
            <person name="Seah K."/>
            <person name="Emmerich C."/>
        </authorList>
    </citation>
    <scope>NUCLEOTIDE SEQUENCE</scope>
    <source>
        <strain evidence="3">ATCC30299</strain>
    </source>
</reference>
<dbReference type="GO" id="GO:0061630">
    <property type="term" value="F:ubiquitin protein ligase activity"/>
    <property type="evidence" value="ECO:0007669"/>
    <property type="project" value="TreeGrafter"/>
</dbReference>
<comment type="caution">
    <text evidence="3">The sequence shown here is derived from an EMBL/GenBank/DDBJ whole genome shotgun (WGS) entry which is preliminary data.</text>
</comment>
<dbReference type="GO" id="GO:0006511">
    <property type="term" value="P:ubiquitin-dependent protein catabolic process"/>
    <property type="evidence" value="ECO:0007669"/>
    <property type="project" value="TreeGrafter"/>
</dbReference>
<dbReference type="InterPro" id="IPR001841">
    <property type="entry name" value="Znf_RING"/>
</dbReference>
<keyword evidence="1" id="KW-0863">Zinc-finger</keyword>
<keyword evidence="1" id="KW-0862">Zinc</keyword>
<sequence>MDSDIKEEFQCNICLGVLIEPRLHIPCKKNFCSECIKNVITLTTSPCPICRSPLTSDQFRFQSQLWESIKSTNFVCQCGAILPYVNYNDHLAVCSHIQHLIKKASQEIPKPSEPVINRWTYSCPCCDLSHFDRESLLIHVDNEHLGMSGVCTICKALPWGDPEEEFPDICDHLQTSHQFDYDNFADFTMNEDEMLEQALQQSLYE</sequence>
<dbReference type="GO" id="GO:0008270">
    <property type="term" value="F:zinc ion binding"/>
    <property type="evidence" value="ECO:0007669"/>
    <property type="project" value="UniProtKB-KW"/>
</dbReference>
<evidence type="ECO:0000256" key="1">
    <source>
        <dbReference type="PROSITE-ProRule" id="PRU00175"/>
    </source>
</evidence>
<dbReference type="PROSITE" id="PS50330">
    <property type="entry name" value="UIM"/>
    <property type="match status" value="1"/>
</dbReference>
<dbReference type="PANTHER" id="PTHR46016">
    <property type="entry name" value="ZINC FINGER, RING/FYVE/PHD-TYPE"/>
    <property type="match status" value="1"/>
</dbReference>
<organism evidence="3 4">
    <name type="scientific">Blepharisma stoltei</name>
    <dbReference type="NCBI Taxonomy" id="1481888"/>
    <lineage>
        <taxon>Eukaryota</taxon>
        <taxon>Sar</taxon>
        <taxon>Alveolata</taxon>
        <taxon>Ciliophora</taxon>
        <taxon>Postciliodesmatophora</taxon>
        <taxon>Heterotrichea</taxon>
        <taxon>Heterotrichida</taxon>
        <taxon>Blepharismidae</taxon>
        <taxon>Blepharisma</taxon>
    </lineage>
</organism>
<dbReference type="InterPro" id="IPR013083">
    <property type="entry name" value="Znf_RING/FYVE/PHD"/>
</dbReference>
<feature type="domain" description="RING-type" evidence="2">
    <location>
        <begin position="11"/>
        <end position="51"/>
    </location>
</feature>
<dbReference type="InterPro" id="IPR003903">
    <property type="entry name" value="UIM_dom"/>
</dbReference>
<evidence type="ECO:0000313" key="3">
    <source>
        <dbReference type="EMBL" id="CAG9317463.1"/>
    </source>
</evidence>
<evidence type="ECO:0000259" key="2">
    <source>
        <dbReference type="PROSITE" id="PS50089"/>
    </source>
</evidence>
<protein>
    <recommendedName>
        <fullName evidence="2">RING-type domain-containing protein</fullName>
    </recommendedName>
</protein>
<gene>
    <name evidence="3" type="ORF">BSTOLATCC_MIC18709</name>
</gene>
<dbReference type="Proteomes" id="UP001162131">
    <property type="component" value="Unassembled WGS sequence"/>
</dbReference>
<name>A0AAU9IUY7_9CILI</name>
<dbReference type="AlphaFoldDB" id="A0AAU9IUY7"/>
<dbReference type="PANTHER" id="PTHR46016:SF1">
    <property type="entry name" value="RING-TYPE DOMAIN-CONTAINING PROTEIN"/>
    <property type="match status" value="1"/>
</dbReference>
<keyword evidence="4" id="KW-1185">Reference proteome</keyword>
<accession>A0AAU9IUY7</accession>
<dbReference type="PROSITE" id="PS50089">
    <property type="entry name" value="ZF_RING_2"/>
    <property type="match status" value="1"/>
</dbReference>
<dbReference type="SUPFAM" id="SSF57850">
    <property type="entry name" value="RING/U-box"/>
    <property type="match status" value="1"/>
</dbReference>
<dbReference type="GO" id="GO:0000209">
    <property type="term" value="P:protein polyubiquitination"/>
    <property type="evidence" value="ECO:0007669"/>
    <property type="project" value="TreeGrafter"/>
</dbReference>